<keyword evidence="7" id="KW-0472">Membrane</keyword>
<dbReference type="PANTHER" id="PTHR46300">
    <property type="entry name" value="P450, PUTATIVE (EUROFUNG)-RELATED-RELATED"/>
    <property type="match status" value="1"/>
</dbReference>
<evidence type="ECO:0000256" key="6">
    <source>
        <dbReference type="RuleBase" id="RU000461"/>
    </source>
</evidence>
<evidence type="ECO:0000256" key="4">
    <source>
        <dbReference type="ARBA" id="ARBA00023004"/>
    </source>
</evidence>
<dbReference type="InterPro" id="IPR036396">
    <property type="entry name" value="Cyt_P450_sf"/>
</dbReference>
<evidence type="ECO:0000256" key="7">
    <source>
        <dbReference type="SAM" id="Phobius"/>
    </source>
</evidence>
<dbReference type="InterPro" id="IPR002401">
    <property type="entry name" value="Cyt_P450_E_grp-I"/>
</dbReference>
<dbReference type="InterPro" id="IPR050364">
    <property type="entry name" value="Cytochrome_P450_fung"/>
</dbReference>
<dbReference type="PANTHER" id="PTHR46300:SF5">
    <property type="entry name" value="CYTOCHROME P450"/>
    <property type="match status" value="1"/>
</dbReference>
<keyword evidence="7" id="KW-0812">Transmembrane</keyword>
<evidence type="ECO:0000256" key="2">
    <source>
        <dbReference type="ARBA" id="ARBA00022723"/>
    </source>
</evidence>
<name>A0A9P4MUZ3_9PLEO</name>
<evidence type="ECO:0000256" key="5">
    <source>
        <dbReference type="PIRSR" id="PIRSR602401-1"/>
    </source>
</evidence>
<keyword evidence="5 6" id="KW-0349">Heme</keyword>
<dbReference type="Proteomes" id="UP000800093">
    <property type="component" value="Unassembled WGS sequence"/>
</dbReference>
<keyword evidence="9" id="KW-1185">Reference proteome</keyword>
<reference evidence="9" key="1">
    <citation type="journal article" date="2020" name="Stud. Mycol.">
        <title>101 Dothideomycetes genomes: A test case for predicting lifestyles and emergence of pathogens.</title>
        <authorList>
            <person name="Haridas S."/>
            <person name="Albert R."/>
            <person name="Binder M."/>
            <person name="Bloem J."/>
            <person name="LaButti K."/>
            <person name="Salamov A."/>
            <person name="Andreopoulos B."/>
            <person name="Baker S."/>
            <person name="Barry K."/>
            <person name="Bills G."/>
            <person name="Bluhm B."/>
            <person name="Cannon C."/>
            <person name="Castanera R."/>
            <person name="Culley D."/>
            <person name="Daum C."/>
            <person name="Ezra D."/>
            <person name="Gonzalez J."/>
            <person name="Henrissat B."/>
            <person name="Kuo A."/>
            <person name="Liang C."/>
            <person name="Lipzen A."/>
            <person name="Lutzoni F."/>
            <person name="Magnuson J."/>
            <person name="Mondo S."/>
            <person name="Nolan M."/>
            <person name="Ohm R."/>
            <person name="Pangilinan J."/>
            <person name="Park H.-J."/>
            <person name="Ramirez L."/>
            <person name="Alfaro M."/>
            <person name="Sun H."/>
            <person name="Tritt A."/>
            <person name="Yoshinaga Y."/>
            <person name="Zwiers L.-H."/>
            <person name="Turgeon B."/>
            <person name="Goodwin S."/>
            <person name="Spatafora J."/>
            <person name="Crous P."/>
            <person name="Grigoriev I."/>
        </authorList>
    </citation>
    <scope>NUCLEOTIDE SEQUENCE [LARGE SCALE GENOMIC DNA]</scope>
    <source>
        <strain evidence="9">CBS 304.66</strain>
    </source>
</reference>
<comment type="similarity">
    <text evidence="1 6">Belongs to the cytochrome P450 family.</text>
</comment>
<evidence type="ECO:0000313" key="9">
    <source>
        <dbReference type="Proteomes" id="UP000800093"/>
    </source>
</evidence>
<dbReference type="PRINTS" id="PR00385">
    <property type="entry name" value="P450"/>
</dbReference>
<feature type="transmembrane region" description="Helical" evidence="7">
    <location>
        <begin position="36"/>
        <end position="56"/>
    </location>
</feature>
<protein>
    <submittedName>
        <fullName evidence="8">Cytochrome P450</fullName>
    </submittedName>
</protein>
<dbReference type="InterPro" id="IPR017972">
    <property type="entry name" value="Cyt_P450_CS"/>
</dbReference>
<dbReference type="GO" id="GO:0016705">
    <property type="term" value="F:oxidoreductase activity, acting on paired donors, with incorporation or reduction of molecular oxygen"/>
    <property type="evidence" value="ECO:0007669"/>
    <property type="project" value="InterPro"/>
</dbReference>
<dbReference type="Pfam" id="PF00067">
    <property type="entry name" value="p450"/>
    <property type="match status" value="1"/>
</dbReference>
<evidence type="ECO:0000313" key="8">
    <source>
        <dbReference type="EMBL" id="KAF2258405.1"/>
    </source>
</evidence>
<keyword evidence="2 5" id="KW-0479">Metal-binding</keyword>
<sequence length="542" mass="61180">MLRSSDIAGLAKAPDFPFGSMHGNATAVEYQNASTISITALGITAGLIVLMSFLWVRWSVKDIPDGPWGFPILGSFPFLTHYPELTLDRWAKKYGSLYSINLGNQLFVIASDPGIAKDLMVTNGAVFSDRKEMFVKSQTVFVGRGITATRYNDRWRKHRRIASLWLSHKAVESYTPVLDFEATDMIKALYADCQNGTRHINPQAYAGRCSLNNMLTITFGFRTDSIYHPMVKQALRLSREFMNTTGPMSNLVDFIPLLQKMPTHMRTRGKKLHQDLVDTYGGLIKGIEEKMVNGGNVQDCLAKTMIELREEEELDHLDMAILASAFMIGGVETTASIMQWFSALIPAYPDIQRKAHEELDRVVGRNRLPTIDDEINLPYCHAIIKEVERCHNPFWLGTPHVASEDFTYQGKKIPKGAVVVLNTWTMHHDSSRHPDPEMFNPDRYINDSTLSSASSNLADPFARDHWMFGAGRRICPGMLVAEREIFLTISRMLWAFDMVQIPGKPIDLKEYDGLSGRSPVPFEILLKPRFEGVEDVLDREGK</sequence>
<dbReference type="GO" id="GO:0020037">
    <property type="term" value="F:heme binding"/>
    <property type="evidence" value="ECO:0007669"/>
    <property type="project" value="InterPro"/>
</dbReference>
<dbReference type="PROSITE" id="PS00086">
    <property type="entry name" value="CYTOCHROME_P450"/>
    <property type="match status" value="1"/>
</dbReference>
<dbReference type="EMBL" id="ML986765">
    <property type="protein sequence ID" value="KAF2258405.1"/>
    <property type="molecule type" value="Genomic_DNA"/>
</dbReference>
<gene>
    <name evidence="8" type="ORF">CC78DRAFT_537782</name>
</gene>
<comment type="caution">
    <text evidence="8">The sequence shown here is derived from an EMBL/GenBank/DDBJ whole genome shotgun (WGS) entry which is preliminary data.</text>
</comment>
<dbReference type="GO" id="GO:0004497">
    <property type="term" value="F:monooxygenase activity"/>
    <property type="evidence" value="ECO:0007669"/>
    <property type="project" value="UniProtKB-KW"/>
</dbReference>
<keyword evidence="6" id="KW-0503">Monooxygenase</keyword>
<dbReference type="Gene3D" id="1.10.630.10">
    <property type="entry name" value="Cytochrome P450"/>
    <property type="match status" value="1"/>
</dbReference>
<keyword evidence="3 6" id="KW-0560">Oxidoreductase</keyword>
<comment type="cofactor">
    <cofactor evidence="5">
        <name>heme</name>
        <dbReference type="ChEBI" id="CHEBI:30413"/>
    </cofactor>
</comment>
<dbReference type="InterPro" id="IPR001128">
    <property type="entry name" value="Cyt_P450"/>
</dbReference>
<dbReference type="AlphaFoldDB" id="A0A9P4MUZ3"/>
<accession>A0A9P4MUZ3</accession>
<keyword evidence="7" id="KW-1133">Transmembrane helix</keyword>
<feature type="binding site" description="axial binding residue" evidence="5">
    <location>
        <position position="475"/>
    </location>
    <ligand>
        <name>heme</name>
        <dbReference type="ChEBI" id="CHEBI:30413"/>
    </ligand>
    <ligandPart>
        <name>Fe</name>
        <dbReference type="ChEBI" id="CHEBI:18248"/>
    </ligandPart>
</feature>
<dbReference type="CDD" id="cd11065">
    <property type="entry name" value="CYP64-like"/>
    <property type="match status" value="1"/>
</dbReference>
<proteinExistence type="inferred from homology"/>
<evidence type="ECO:0000256" key="3">
    <source>
        <dbReference type="ARBA" id="ARBA00023002"/>
    </source>
</evidence>
<keyword evidence="4 5" id="KW-0408">Iron</keyword>
<evidence type="ECO:0000256" key="1">
    <source>
        <dbReference type="ARBA" id="ARBA00010617"/>
    </source>
</evidence>
<dbReference type="GO" id="GO:0005506">
    <property type="term" value="F:iron ion binding"/>
    <property type="evidence" value="ECO:0007669"/>
    <property type="project" value="InterPro"/>
</dbReference>
<dbReference type="SUPFAM" id="SSF48264">
    <property type="entry name" value="Cytochrome P450"/>
    <property type="match status" value="1"/>
</dbReference>
<dbReference type="PRINTS" id="PR00463">
    <property type="entry name" value="EP450I"/>
</dbReference>
<dbReference type="OrthoDB" id="1470350at2759"/>
<organism evidence="8 9">
    <name type="scientific">Lojkania enalia</name>
    <dbReference type="NCBI Taxonomy" id="147567"/>
    <lineage>
        <taxon>Eukaryota</taxon>
        <taxon>Fungi</taxon>
        <taxon>Dikarya</taxon>
        <taxon>Ascomycota</taxon>
        <taxon>Pezizomycotina</taxon>
        <taxon>Dothideomycetes</taxon>
        <taxon>Pleosporomycetidae</taxon>
        <taxon>Pleosporales</taxon>
        <taxon>Pleosporales incertae sedis</taxon>
        <taxon>Lojkania</taxon>
    </lineage>
</organism>